<protein>
    <recommendedName>
        <fullName evidence="3">DUF2946 domain-containing protein</fullName>
    </recommendedName>
</protein>
<proteinExistence type="predicted"/>
<comment type="caution">
    <text evidence="1">The sequence shown here is derived from an EMBL/GenBank/DDBJ whole genome shotgun (WGS) entry which is preliminary data.</text>
</comment>
<reference evidence="1 2" key="1">
    <citation type="journal article" date="2016" name="Front. Microbiol.">
        <title>Genomic Resource of Rice Seed Associated Bacteria.</title>
        <authorList>
            <person name="Midha S."/>
            <person name="Bansal K."/>
            <person name="Sharma S."/>
            <person name="Kumar N."/>
            <person name="Patil P.P."/>
            <person name="Chaudhry V."/>
            <person name="Patil P.B."/>
        </authorList>
    </citation>
    <scope>NUCLEOTIDE SEQUENCE [LARGE SCALE GENOMIC DNA]</scope>
    <source>
        <strain evidence="1 2">SB4</strain>
    </source>
</reference>
<dbReference type="EMBL" id="LDTE01000088">
    <property type="protein sequence ID" value="KTT97206.1"/>
    <property type="molecule type" value="Genomic_DNA"/>
</dbReference>
<dbReference type="PATRIC" id="fig|33051.4.peg.3664"/>
<name>A0A147IPL1_9SPHN</name>
<dbReference type="AlphaFoldDB" id="A0A147IPL1"/>
<dbReference type="RefSeq" id="WP_058753024.1">
    <property type="nucleotide sequence ID" value="NZ_LDTE01000088.1"/>
</dbReference>
<evidence type="ECO:0000313" key="2">
    <source>
        <dbReference type="Proteomes" id="UP000074072"/>
    </source>
</evidence>
<dbReference type="OrthoDB" id="7478750at2"/>
<accession>A0A147IPL1</accession>
<gene>
    <name evidence="1" type="ORF">SB4_13900</name>
</gene>
<dbReference type="Proteomes" id="UP000074072">
    <property type="component" value="Unassembled WGS sequence"/>
</dbReference>
<evidence type="ECO:0000313" key="1">
    <source>
        <dbReference type="EMBL" id="KTT97206.1"/>
    </source>
</evidence>
<sequence length="148" mass="15160">MTAIRCLLAQRHLAVLLCAAALLLKLIVPTGYMIGAVQGRAAIILCPSGGPMPQAAPTTHDGMAMAGHEMVLEAGNGHPAGHSDGSHAREMPCAFAGLTAAGLAATDPVQLALLIAFVMVVARVPLALPRLHATPYLRPPLRGPPALS</sequence>
<evidence type="ECO:0008006" key="3">
    <source>
        <dbReference type="Google" id="ProtNLM"/>
    </source>
</evidence>
<organism evidence="1 2">
    <name type="scientific">Sphingomonas sanguinis</name>
    <dbReference type="NCBI Taxonomy" id="33051"/>
    <lineage>
        <taxon>Bacteria</taxon>
        <taxon>Pseudomonadati</taxon>
        <taxon>Pseudomonadota</taxon>
        <taxon>Alphaproteobacteria</taxon>
        <taxon>Sphingomonadales</taxon>
        <taxon>Sphingomonadaceae</taxon>
        <taxon>Sphingomonas</taxon>
    </lineage>
</organism>